<feature type="compositionally biased region" description="Acidic residues" evidence="1">
    <location>
        <begin position="276"/>
        <end position="286"/>
    </location>
</feature>
<organism evidence="3">
    <name type="scientific">Melampsora larici-populina (strain 98AG31 / pathotype 3-4-7)</name>
    <name type="common">Poplar leaf rust fungus</name>
    <dbReference type="NCBI Taxonomy" id="747676"/>
    <lineage>
        <taxon>Eukaryota</taxon>
        <taxon>Fungi</taxon>
        <taxon>Dikarya</taxon>
        <taxon>Basidiomycota</taxon>
        <taxon>Pucciniomycotina</taxon>
        <taxon>Pucciniomycetes</taxon>
        <taxon>Pucciniales</taxon>
        <taxon>Melampsoraceae</taxon>
        <taxon>Melampsora</taxon>
    </lineage>
</organism>
<name>F4RXI8_MELLP</name>
<evidence type="ECO:0000256" key="1">
    <source>
        <dbReference type="SAM" id="MobiDB-lite"/>
    </source>
</evidence>
<evidence type="ECO:0000313" key="2">
    <source>
        <dbReference type="EMBL" id="EGG02972.1"/>
    </source>
</evidence>
<dbReference type="RefSeq" id="XP_007413765.1">
    <property type="nucleotide sequence ID" value="XM_007413703.1"/>
</dbReference>
<evidence type="ECO:0000313" key="3">
    <source>
        <dbReference type="Proteomes" id="UP000001072"/>
    </source>
</evidence>
<reference evidence="3" key="1">
    <citation type="journal article" date="2011" name="Proc. Natl. Acad. Sci. U.S.A.">
        <title>Obligate biotrophy features unraveled by the genomic analysis of rust fungi.</title>
        <authorList>
            <person name="Duplessis S."/>
            <person name="Cuomo C.A."/>
            <person name="Lin Y.-C."/>
            <person name="Aerts A."/>
            <person name="Tisserant E."/>
            <person name="Veneault-Fourrey C."/>
            <person name="Joly D.L."/>
            <person name="Hacquard S."/>
            <person name="Amselem J."/>
            <person name="Cantarel B.L."/>
            <person name="Chiu R."/>
            <person name="Coutinho P.M."/>
            <person name="Feau N."/>
            <person name="Field M."/>
            <person name="Frey P."/>
            <person name="Gelhaye E."/>
            <person name="Goldberg J."/>
            <person name="Grabherr M.G."/>
            <person name="Kodira C.D."/>
            <person name="Kohler A."/>
            <person name="Kuees U."/>
            <person name="Lindquist E.A."/>
            <person name="Lucas S.M."/>
            <person name="Mago R."/>
            <person name="Mauceli E."/>
            <person name="Morin E."/>
            <person name="Murat C."/>
            <person name="Pangilinan J.L."/>
            <person name="Park R."/>
            <person name="Pearson M."/>
            <person name="Quesneville H."/>
            <person name="Rouhier N."/>
            <person name="Sakthikumar S."/>
            <person name="Salamov A.A."/>
            <person name="Schmutz J."/>
            <person name="Selles B."/>
            <person name="Shapiro H."/>
            <person name="Tanguay P."/>
            <person name="Tuskan G.A."/>
            <person name="Henrissat B."/>
            <person name="Van de Peer Y."/>
            <person name="Rouze P."/>
            <person name="Ellis J.G."/>
            <person name="Dodds P.N."/>
            <person name="Schein J.E."/>
            <person name="Zhong S."/>
            <person name="Hamelin R.C."/>
            <person name="Grigoriev I.V."/>
            <person name="Szabo L.J."/>
            <person name="Martin F."/>
        </authorList>
    </citation>
    <scope>NUCLEOTIDE SEQUENCE [LARGE SCALE GENOMIC DNA]</scope>
    <source>
        <strain evidence="3">98AG31 / pathotype 3-4-7</strain>
    </source>
</reference>
<proteinExistence type="predicted"/>
<feature type="compositionally biased region" description="Polar residues" evidence="1">
    <location>
        <begin position="287"/>
        <end position="304"/>
    </location>
</feature>
<dbReference type="HOGENOM" id="CLU_915512_0_0_1"/>
<dbReference type="KEGG" id="mlr:MELLADRAFT_66009"/>
<feature type="compositionally biased region" description="Low complexity" evidence="1">
    <location>
        <begin position="256"/>
        <end position="270"/>
    </location>
</feature>
<dbReference type="OrthoDB" id="10380752at2759"/>
<feature type="region of interest" description="Disordered" evidence="1">
    <location>
        <begin position="252"/>
        <end position="304"/>
    </location>
</feature>
<gene>
    <name evidence="2" type="ORF">MELLADRAFT_66009</name>
</gene>
<dbReference type="Proteomes" id="UP000001072">
    <property type="component" value="Unassembled WGS sequence"/>
</dbReference>
<sequence length="304" mass="34780">MTRHVRVLKASANLENPGILNRHCLIPFRHIAKDFLEPLSKHSVKHIILLTPSDDEPIWRTWFNDPANSVSQDFKNTYGGVMLQTSHFPLLTSLEISGTCYAFMAEDDIAEYVWKLPNLIRFRAHSTATLSFPTRAHNGQLDIRLPEYVVVDKLFQSLQSFEVLGTNLDDNFFSILSGAPKLKKLHIYLQNPPRLIERMKDSIANDDNTWPSLRSVILSNVVRTNPQRIWLENWGNGRDPPVNIRFHQSQRLPDVPGQNADQAQQNPQDQHNPEATDGDNLSDGENSELSVEDWTSSSWLRDHE</sequence>
<dbReference type="GeneID" id="18930538"/>
<dbReference type="VEuPathDB" id="FungiDB:MELLADRAFT_66009"/>
<accession>F4RXI8</accession>
<dbReference type="EMBL" id="GL883127">
    <property type="protein sequence ID" value="EGG02972.1"/>
    <property type="molecule type" value="Genomic_DNA"/>
</dbReference>
<dbReference type="AlphaFoldDB" id="F4RXI8"/>
<keyword evidence="3" id="KW-1185">Reference proteome</keyword>
<dbReference type="InParanoid" id="F4RXI8"/>
<protein>
    <submittedName>
        <fullName evidence="2">Uncharacterized protein</fullName>
    </submittedName>
</protein>